<feature type="domain" description="Nuclear receptor" evidence="10">
    <location>
        <begin position="2"/>
        <end position="78"/>
    </location>
</feature>
<keyword evidence="5" id="KW-0805">Transcription regulation</keyword>
<evidence type="ECO:0000256" key="3">
    <source>
        <dbReference type="ARBA" id="ARBA00022771"/>
    </source>
</evidence>
<sequence length="137" mass="16078">MTDGCYFIYFVFSIGRHYGVVSCEGCKGFFKRSIRGHVSYVCRSEQNCLVNKAYRNRCQYCRLQKCLAVGMRSEAVQNELLVTKSQVRNSLRLIWLKELDDTTSLHIFRVYFEAKYTNLRLVKSGFMAQHTSFKRTK</sequence>
<dbReference type="CDD" id="cd06916">
    <property type="entry name" value="NR_DBD_like"/>
    <property type="match status" value="1"/>
</dbReference>
<evidence type="ECO:0000313" key="12">
    <source>
        <dbReference type="Proteomes" id="UP000277204"/>
    </source>
</evidence>
<accession>A0A3P7X9D9</accession>
<dbReference type="InterPro" id="IPR013088">
    <property type="entry name" value="Znf_NHR/GATA"/>
</dbReference>
<protein>
    <recommendedName>
        <fullName evidence="10">Nuclear receptor domain-containing protein</fullName>
    </recommendedName>
</protein>
<organism evidence="11 12">
    <name type="scientific">Schistosoma margrebowiei</name>
    <dbReference type="NCBI Taxonomy" id="48269"/>
    <lineage>
        <taxon>Eukaryota</taxon>
        <taxon>Metazoa</taxon>
        <taxon>Spiralia</taxon>
        <taxon>Lophotrochozoa</taxon>
        <taxon>Platyhelminthes</taxon>
        <taxon>Trematoda</taxon>
        <taxon>Digenea</taxon>
        <taxon>Strigeidida</taxon>
        <taxon>Schistosomatoidea</taxon>
        <taxon>Schistosomatidae</taxon>
        <taxon>Schistosoma</taxon>
    </lineage>
</organism>
<evidence type="ECO:0000259" key="10">
    <source>
        <dbReference type="PROSITE" id="PS51030"/>
    </source>
</evidence>
<dbReference type="GO" id="GO:0043565">
    <property type="term" value="F:sequence-specific DNA binding"/>
    <property type="evidence" value="ECO:0007669"/>
    <property type="project" value="InterPro"/>
</dbReference>
<comment type="similarity">
    <text evidence="1">Belongs to the nuclear hormone receptor family.</text>
</comment>
<dbReference type="Pfam" id="PF00105">
    <property type="entry name" value="zf-C4"/>
    <property type="match status" value="1"/>
</dbReference>
<dbReference type="FunFam" id="3.30.50.10:FF:000030">
    <property type="entry name" value="Nuclear Hormone Receptor family"/>
    <property type="match status" value="1"/>
</dbReference>
<evidence type="ECO:0000256" key="5">
    <source>
        <dbReference type="ARBA" id="ARBA00023015"/>
    </source>
</evidence>
<name>A0A3P7X9D9_9TREM</name>
<dbReference type="GO" id="GO:0003700">
    <property type="term" value="F:DNA-binding transcription factor activity"/>
    <property type="evidence" value="ECO:0007669"/>
    <property type="project" value="InterPro"/>
</dbReference>
<dbReference type="Proteomes" id="UP000277204">
    <property type="component" value="Unassembled WGS sequence"/>
</dbReference>
<dbReference type="InterPro" id="IPR050274">
    <property type="entry name" value="Nuclear_hormone_rcpt_NR2"/>
</dbReference>
<proteinExistence type="inferred from homology"/>
<keyword evidence="12" id="KW-1185">Reference proteome</keyword>
<dbReference type="AlphaFoldDB" id="A0A3P7X9D9"/>
<keyword evidence="2" id="KW-0479">Metal-binding</keyword>
<keyword evidence="6" id="KW-0238">DNA-binding</keyword>
<keyword evidence="9" id="KW-0539">Nucleus</keyword>
<dbReference type="InterPro" id="IPR001628">
    <property type="entry name" value="Znf_hrmn_rcpt"/>
</dbReference>
<evidence type="ECO:0000256" key="8">
    <source>
        <dbReference type="ARBA" id="ARBA00023170"/>
    </source>
</evidence>
<dbReference type="EMBL" id="UZAI01000714">
    <property type="protein sequence ID" value="VDO55814.1"/>
    <property type="molecule type" value="Genomic_DNA"/>
</dbReference>
<dbReference type="PRINTS" id="PR00047">
    <property type="entry name" value="STROIDFINGER"/>
</dbReference>
<dbReference type="SUPFAM" id="SSF57716">
    <property type="entry name" value="Glucocorticoid receptor-like (DNA-binding domain)"/>
    <property type="match status" value="1"/>
</dbReference>
<evidence type="ECO:0000256" key="1">
    <source>
        <dbReference type="ARBA" id="ARBA00005993"/>
    </source>
</evidence>
<evidence type="ECO:0000256" key="2">
    <source>
        <dbReference type="ARBA" id="ARBA00022723"/>
    </source>
</evidence>
<dbReference type="PROSITE" id="PS51030">
    <property type="entry name" value="NUCLEAR_REC_DBD_2"/>
    <property type="match status" value="1"/>
</dbReference>
<dbReference type="GO" id="GO:0008270">
    <property type="term" value="F:zinc ion binding"/>
    <property type="evidence" value="ECO:0007669"/>
    <property type="project" value="UniProtKB-KW"/>
</dbReference>
<gene>
    <name evidence="11" type="ORF">SMRZ_LOCUS2721</name>
</gene>
<keyword evidence="7" id="KW-0804">Transcription</keyword>
<keyword evidence="4" id="KW-0862">Zinc</keyword>
<keyword evidence="8" id="KW-0675">Receptor</keyword>
<evidence type="ECO:0000256" key="9">
    <source>
        <dbReference type="ARBA" id="ARBA00023242"/>
    </source>
</evidence>
<keyword evidence="3" id="KW-0863">Zinc-finger</keyword>
<dbReference type="PANTHER" id="PTHR24083">
    <property type="entry name" value="NUCLEAR HORMONE RECEPTOR"/>
    <property type="match status" value="1"/>
</dbReference>
<evidence type="ECO:0000313" key="11">
    <source>
        <dbReference type="EMBL" id="VDO55814.1"/>
    </source>
</evidence>
<evidence type="ECO:0000256" key="6">
    <source>
        <dbReference type="ARBA" id="ARBA00023125"/>
    </source>
</evidence>
<evidence type="ECO:0000256" key="4">
    <source>
        <dbReference type="ARBA" id="ARBA00022833"/>
    </source>
</evidence>
<dbReference type="Gene3D" id="3.30.50.10">
    <property type="entry name" value="Erythroid Transcription Factor GATA-1, subunit A"/>
    <property type="match status" value="1"/>
</dbReference>
<reference evidence="11 12" key="1">
    <citation type="submission" date="2018-11" db="EMBL/GenBank/DDBJ databases">
        <authorList>
            <consortium name="Pathogen Informatics"/>
        </authorList>
    </citation>
    <scope>NUCLEOTIDE SEQUENCE [LARGE SCALE GENOMIC DNA]</scope>
    <source>
        <strain evidence="11 12">Zambia</strain>
    </source>
</reference>
<dbReference type="SMART" id="SM00399">
    <property type="entry name" value="ZnF_C4"/>
    <property type="match status" value="1"/>
</dbReference>
<evidence type="ECO:0000256" key="7">
    <source>
        <dbReference type="ARBA" id="ARBA00023163"/>
    </source>
</evidence>